<protein>
    <recommendedName>
        <fullName evidence="10">Geranyl transferase</fullName>
    </recommendedName>
</protein>
<evidence type="ECO:0000313" key="8">
    <source>
        <dbReference type="EMBL" id="OOV87105.1"/>
    </source>
</evidence>
<keyword evidence="3" id="KW-0808">Transferase</keyword>
<keyword evidence="4" id="KW-0479">Metal-binding</keyword>
<evidence type="ECO:0000256" key="1">
    <source>
        <dbReference type="ARBA" id="ARBA00001946"/>
    </source>
</evidence>
<dbReference type="SUPFAM" id="SSF48576">
    <property type="entry name" value="Terpenoid synthases"/>
    <property type="match status" value="1"/>
</dbReference>
<dbReference type="PANTHER" id="PTHR43281:SF1">
    <property type="entry name" value="FARNESYL DIPHOSPHATE SYNTHASE"/>
    <property type="match status" value="1"/>
</dbReference>
<evidence type="ECO:0000256" key="7">
    <source>
        <dbReference type="SAM" id="Coils"/>
    </source>
</evidence>
<dbReference type="PROSITE" id="PS00723">
    <property type="entry name" value="POLYPRENYL_SYNTHASE_1"/>
    <property type="match status" value="1"/>
</dbReference>
<dbReference type="STRING" id="966.BTA35_0208875"/>
<dbReference type="Gene3D" id="1.10.600.10">
    <property type="entry name" value="Farnesyl Diphosphate Synthase"/>
    <property type="match status" value="1"/>
</dbReference>
<feature type="coiled-coil region" evidence="7">
    <location>
        <begin position="339"/>
        <end position="366"/>
    </location>
</feature>
<evidence type="ECO:0008006" key="10">
    <source>
        <dbReference type="Google" id="ProtNLM"/>
    </source>
</evidence>
<comment type="caution">
    <text evidence="8">The sequence shown here is derived from an EMBL/GenBank/DDBJ whole genome shotgun (WGS) entry which is preliminary data.</text>
</comment>
<dbReference type="Proteomes" id="UP000190064">
    <property type="component" value="Unassembled WGS sequence"/>
</dbReference>
<evidence type="ECO:0000256" key="2">
    <source>
        <dbReference type="ARBA" id="ARBA00006706"/>
    </source>
</evidence>
<sequence>MMLQGLRWAKKHQAERAFIWLSAKIYRLKQELPEALAAHQGMRKLLKVIAGVLMNEWQSKGALADFEQSIRLGYYYGLTYPLIDDLQDSQLLTADQQRCFNLALEHSILQGVVHRPALEKTDLAPDPCSAGIQTRWLNYVFDELAEAFSFIQQQQSGHFEAFLDQAYIFLKSQQADAGPVWLGMINKSSRSRILADALVSNRVTLGNYQYFGLFNQLHDDLKDVDLDYPEGNITPFVALIHQNSLYDGVHPYRLYWALLHHLIYRCYRNEPQTKSLLIKRCINSHKSLLETLGKAGFSERMGRLTQGCPELQPIQQAVLSALDLPLEMGWLDKLFSTQLQQQLQEKQSEQKDAGALTQRIKAIQAEIRKQLPLSAGNPLEEAANYSLSAGGKYFRGVLCVLYGQDCLNLTFDEIAPVVRFIEYMHTASLILDDKPSQDNSDLRRGKPTLHQHLKSEAKAEISAVNLILKAVETHAGMGRFKAEHLLKSLEYASQLSQKICHGQWLDLEAQGKSLTIEALEEISLKKTAYAIESALVLPALLTGQPEQHIACLQQYAYHLGIAFQIKDDLLDVESDEATLGKPAQLDARNQASTFVRCLGRQGATEHLYRHYYRAIEAISDIDNSQALTQMATWLLERRS</sequence>
<dbReference type="PANTHER" id="PTHR43281">
    <property type="entry name" value="FARNESYL DIPHOSPHATE SYNTHASE"/>
    <property type="match status" value="1"/>
</dbReference>
<evidence type="ECO:0000256" key="6">
    <source>
        <dbReference type="ARBA" id="ARBA00023229"/>
    </source>
</evidence>
<dbReference type="RefSeq" id="WP_078319458.1">
    <property type="nucleotide sequence ID" value="NZ_FXTS01000003.1"/>
</dbReference>
<dbReference type="SFLD" id="SFLDS00005">
    <property type="entry name" value="Isoprenoid_Synthase_Type_I"/>
    <property type="match status" value="1"/>
</dbReference>
<dbReference type="Pfam" id="PF00348">
    <property type="entry name" value="polyprenyl_synt"/>
    <property type="match status" value="1"/>
</dbReference>
<proteinExistence type="inferred from homology"/>
<reference evidence="8" key="1">
    <citation type="submission" date="2017-02" db="EMBL/GenBank/DDBJ databases">
        <title>Draft Genome Sequence of the Salt Water Bacterium Oceanospirillum linum ATCC 11336.</title>
        <authorList>
            <person name="Trachtenberg A.M."/>
            <person name="Carney J.G."/>
            <person name="Linnane J.D."/>
            <person name="Rheaume B.A."/>
            <person name="Pitts N.L."/>
            <person name="Mykles D.L."/>
            <person name="Maclea K.S."/>
        </authorList>
    </citation>
    <scope>NUCLEOTIDE SEQUENCE [LARGE SCALE GENOMIC DNA]</scope>
    <source>
        <strain evidence="8">ATCC 11336</strain>
    </source>
</reference>
<keyword evidence="7" id="KW-0175">Coiled coil</keyword>
<comment type="similarity">
    <text evidence="2">Belongs to the FPP/GGPP synthase family.</text>
</comment>
<dbReference type="EMBL" id="MTSD02000003">
    <property type="protein sequence ID" value="OOV87105.1"/>
    <property type="molecule type" value="Genomic_DNA"/>
</dbReference>
<dbReference type="InterPro" id="IPR008949">
    <property type="entry name" value="Isoprenoid_synthase_dom_sf"/>
</dbReference>
<dbReference type="PROSITE" id="PS00444">
    <property type="entry name" value="POLYPRENYL_SYNTHASE_2"/>
    <property type="match status" value="1"/>
</dbReference>
<dbReference type="AlphaFoldDB" id="A0A1T1HBA4"/>
<accession>A0A1T1HBA4</accession>
<comment type="cofactor">
    <cofactor evidence="1">
        <name>Mg(2+)</name>
        <dbReference type="ChEBI" id="CHEBI:18420"/>
    </cofactor>
</comment>
<gene>
    <name evidence="8" type="ORF">BTA35_0208875</name>
</gene>
<evidence type="ECO:0000256" key="3">
    <source>
        <dbReference type="ARBA" id="ARBA00022679"/>
    </source>
</evidence>
<organism evidence="8 9">
    <name type="scientific">Oceanospirillum linum</name>
    <dbReference type="NCBI Taxonomy" id="966"/>
    <lineage>
        <taxon>Bacteria</taxon>
        <taxon>Pseudomonadati</taxon>
        <taxon>Pseudomonadota</taxon>
        <taxon>Gammaproteobacteria</taxon>
        <taxon>Oceanospirillales</taxon>
        <taxon>Oceanospirillaceae</taxon>
        <taxon>Oceanospirillum</taxon>
    </lineage>
</organism>
<name>A0A1T1HBA4_OCELI</name>
<keyword evidence="5" id="KW-0460">Magnesium</keyword>
<evidence type="ECO:0000256" key="4">
    <source>
        <dbReference type="ARBA" id="ARBA00022723"/>
    </source>
</evidence>
<dbReference type="GO" id="GO:0008299">
    <property type="term" value="P:isoprenoid biosynthetic process"/>
    <property type="evidence" value="ECO:0007669"/>
    <property type="project" value="UniProtKB-KW"/>
</dbReference>
<dbReference type="GO" id="GO:0004659">
    <property type="term" value="F:prenyltransferase activity"/>
    <property type="evidence" value="ECO:0007669"/>
    <property type="project" value="InterPro"/>
</dbReference>
<evidence type="ECO:0000256" key="5">
    <source>
        <dbReference type="ARBA" id="ARBA00022842"/>
    </source>
</evidence>
<dbReference type="GO" id="GO:0046872">
    <property type="term" value="F:metal ion binding"/>
    <property type="evidence" value="ECO:0007669"/>
    <property type="project" value="UniProtKB-KW"/>
</dbReference>
<dbReference type="InterPro" id="IPR033749">
    <property type="entry name" value="Polyprenyl_synt_CS"/>
</dbReference>
<dbReference type="InterPro" id="IPR000092">
    <property type="entry name" value="Polyprenyl_synt"/>
</dbReference>
<evidence type="ECO:0000313" key="9">
    <source>
        <dbReference type="Proteomes" id="UP000190064"/>
    </source>
</evidence>
<keyword evidence="9" id="KW-1185">Reference proteome</keyword>
<keyword evidence="6" id="KW-0414">Isoprene biosynthesis</keyword>